<feature type="region of interest" description="Disordered" evidence="1">
    <location>
        <begin position="74"/>
        <end position="102"/>
    </location>
</feature>
<evidence type="ECO:0000256" key="1">
    <source>
        <dbReference type="SAM" id="MobiDB-lite"/>
    </source>
</evidence>
<feature type="compositionally biased region" description="Basic and acidic residues" evidence="1">
    <location>
        <begin position="26"/>
        <end position="41"/>
    </location>
</feature>
<proteinExistence type="predicted"/>
<feature type="region of interest" description="Disordered" evidence="1">
    <location>
        <begin position="1"/>
        <end position="62"/>
    </location>
</feature>
<accession>A0AAV7V8D2</accession>
<evidence type="ECO:0000313" key="2">
    <source>
        <dbReference type="EMBL" id="KAJ1197563.1"/>
    </source>
</evidence>
<protein>
    <submittedName>
        <fullName evidence="2">Uncharacterized protein</fullName>
    </submittedName>
</protein>
<name>A0AAV7V8D2_PLEWA</name>
<dbReference type="EMBL" id="JANPWB010000003">
    <property type="protein sequence ID" value="KAJ1197563.1"/>
    <property type="molecule type" value="Genomic_DNA"/>
</dbReference>
<comment type="caution">
    <text evidence="2">The sequence shown here is derived from an EMBL/GenBank/DDBJ whole genome shotgun (WGS) entry which is preliminary data.</text>
</comment>
<evidence type="ECO:0000313" key="3">
    <source>
        <dbReference type="Proteomes" id="UP001066276"/>
    </source>
</evidence>
<keyword evidence="3" id="KW-1185">Reference proteome</keyword>
<dbReference type="Proteomes" id="UP001066276">
    <property type="component" value="Chromosome 2_1"/>
</dbReference>
<sequence>MAAGFGPWEARRHRTGRWGLPPPPLGREKVLRHELGKEKGPNRINTPGGRTHKRIRPTIPTDAEGPLRALATSRGCSASSAFRPARPGGSTRGVLDHGERGARQCLPQDRAVAWRRELAE</sequence>
<dbReference type="AlphaFoldDB" id="A0AAV7V8D2"/>
<organism evidence="2 3">
    <name type="scientific">Pleurodeles waltl</name>
    <name type="common">Iberian ribbed newt</name>
    <dbReference type="NCBI Taxonomy" id="8319"/>
    <lineage>
        <taxon>Eukaryota</taxon>
        <taxon>Metazoa</taxon>
        <taxon>Chordata</taxon>
        <taxon>Craniata</taxon>
        <taxon>Vertebrata</taxon>
        <taxon>Euteleostomi</taxon>
        <taxon>Amphibia</taxon>
        <taxon>Batrachia</taxon>
        <taxon>Caudata</taxon>
        <taxon>Salamandroidea</taxon>
        <taxon>Salamandridae</taxon>
        <taxon>Pleurodelinae</taxon>
        <taxon>Pleurodeles</taxon>
    </lineage>
</organism>
<gene>
    <name evidence="2" type="ORF">NDU88_001420</name>
</gene>
<reference evidence="2" key="1">
    <citation type="journal article" date="2022" name="bioRxiv">
        <title>Sequencing and chromosome-scale assembly of the giantPleurodeles waltlgenome.</title>
        <authorList>
            <person name="Brown T."/>
            <person name="Elewa A."/>
            <person name="Iarovenko S."/>
            <person name="Subramanian E."/>
            <person name="Araus A.J."/>
            <person name="Petzold A."/>
            <person name="Susuki M."/>
            <person name="Suzuki K.-i.T."/>
            <person name="Hayashi T."/>
            <person name="Toyoda A."/>
            <person name="Oliveira C."/>
            <person name="Osipova E."/>
            <person name="Leigh N.D."/>
            <person name="Simon A."/>
            <person name="Yun M.H."/>
        </authorList>
    </citation>
    <scope>NUCLEOTIDE SEQUENCE</scope>
    <source>
        <strain evidence="2">20211129_DDA</strain>
        <tissue evidence="2">Liver</tissue>
    </source>
</reference>